<keyword evidence="1 4" id="KW-0808">Transferase</keyword>
<dbReference type="PANTHER" id="PTHR43877:SF2">
    <property type="entry name" value="AMINOALKYLPHOSPHONATE N-ACETYLTRANSFERASE-RELATED"/>
    <property type="match status" value="1"/>
</dbReference>
<name>A0A6A8GCQ1_9EURY</name>
<dbReference type="InterPro" id="IPR016181">
    <property type="entry name" value="Acyl_CoA_acyltransferase"/>
</dbReference>
<dbReference type="RefSeq" id="WP_151113726.1">
    <property type="nucleotide sequence ID" value="NZ_WKJQ01000001.1"/>
</dbReference>
<evidence type="ECO:0000313" key="5">
    <source>
        <dbReference type="Proteomes" id="UP000443423"/>
    </source>
</evidence>
<dbReference type="CDD" id="cd04301">
    <property type="entry name" value="NAT_SF"/>
    <property type="match status" value="1"/>
</dbReference>
<dbReference type="EMBL" id="WKJQ01000001">
    <property type="protein sequence ID" value="MRW97963.1"/>
    <property type="molecule type" value="Genomic_DNA"/>
</dbReference>
<organism evidence="4 5">
    <name type="scientific">Haloferax marinum</name>
    <dbReference type="NCBI Taxonomy" id="2666143"/>
    <lineage>
        <taxon>Archaea</taxon>
        <taxon>Methanobacteriati</taxon>
        <taxon>Methanobacteriota</taxon>
        <taxon>Stenosarchaea group</taxon>
        <taxon>Halobacteria</taxon>
        <taxon>Halobacteriales</taxon>
        <taxon>Haloferacaceae</taxon>
        <taxon>Haloferax</taxon>
    </lineage>
</organism>
<dbReference type="InterPro" id="IPR000182">
    <property type="entry name" value="GNAT_dom"/>
</dbReference>
<dbReference type="GO" id="GO:0016747">
    <property type="term" value="F:acyltransferase activity, transferring groups other than amino-acyl groups"/>
    <property type="evidence" value="ECO:0007669"/>
    <property type="project" value="InterPro"/>
</dbReference>
<dbReference type="Pfam" id="PF00583">
    <property type="entry name" value="Acetyltransf_1"/>
    <property type="match status" value="1"/>
</dbReference>
<comment type="caution">
    <text evidence="4">The sequence shown here is derived from an EMBL/GenBank/DDBJ whole genome shotgun (WGS) entry which is preliminary data.</text>
</comment>
<proteinExistence type="predicted"/>
<feature type="domain" description="N-acetyltransferase" evidence="3">
    <location>
        <begin position="1"/>
        <end position="161"/>
    </location>
</feature>
<evidence type="ECO:0000256" key="2">
    <source>
        <dbReference type="ARBA" id="ARBA00023315"/>
    </source>
</evidence>
<dbReference type="OrthoDB" id="38613at2157"/>
<dbReference type="SUPFAM" id="SSF55729">
    <property type="entry name" value="Acyl-CoA N-acyltransferases (Nat)"/>
    <property type="match status" value="1"/>
</dbReference>
<keyword evidence="2" id="KW-0012">Acyltransferase</keyword>
<dbReference type="Gene3D" id="3.40.630.30">
    <property type="match status" value="1"/>
</dbReference>
<evidence type="ECO:0000256" key="1">
    <source>
        <dbReference type="ARBA" id="ARBA00022679"/>
    </source>
</evidence>
<protein>
    <submittedName>
        <fullName evidence="4">GNAT family N-acetyltransferase</fullName>
    </submittedName>
</protein>
<dbReference type="Proteomes" id="UP000443423">
    <property type="component" value="Unassembled WGS sequence"/>
</dbReference>
<dbReference type="PROSITE" id="PS51186">
    <property type="entry name" value="GNAT"/>
    <property type="match status" value="1"/>
</dbReference>
<reference evidence="4 5" key="1">
    <citation type="submission" date="2019-11" db="EMBL/GenBank/DDBJ databases">
        <title>Whole genome sequence of Haloferax sp. MBLA0078.</title>
        <authorList>
            <person name="Seo M.-J."/>
            <person name="Cho E.-S."/>
        </authorList>
    </citation>
    <scope>NUCLEOTIDE SEQUENCE [LARGE SCALE GENOMIC DNA]</scope>
    <source>
        <strain evidence="4 5">MBLA0078</strain>
    </source>
</reference>
<dbReference type="AlphaFoldDB" id="A0A6A8GCQ1"/>
<evidence type="ECO:0000259" key="3">
    <source>
        <dbReference type="PROSITE" id="PS51186"/>
    </source>
</evidence>
<sequence>MRVSVAEMSALDTLSDLWVELANGQRAFGSHLFAGANRTPIRVSLARHITFDGVLVAHDESDDIVGFVMFEVESGTYEQDVTRGTVSNLFVVPERRGEGVGSRLLSAAEERLRDAGAEVVGLDVMAANESARRFYRRHGYRPHRIELEKSIQNDTHSKEDR</sequence>
<gene>
    <name evidence="4" type="ORF">GJR99_15450</name>
</gene>
<evidence type="ECO:0000313" key="4">
    <source>
        <dbReference type="EMBL" id="MRW97963.1"/>
    </source>
</evidence>
<keyword evidence="5" id="KW-1185">Reference proteome</keyword>
<accession>A0A6A8GCQ1</accession>
<dbReference type="PANTHER" id="PTHR43877">
    <property type="entry name" value="AMINOALKYLPHOSPHONATE N-ACETYLTRANSFERASE-RELATED-RELATED"/>
    <property type="match status" value="1"/>
</dbReference>
<dbReference type="InterPro" id="IPR050832">
    <property type="entry name" value="Bact_Acetyltransf"/>
</dbReference>